<keyword evidence="2" id="KW-1185">Reference proteome</keyword>
<evidence type="ECO:0000313" key="2">
    <source>
        <dbReference type="Proteomes" id="UP000756346"/>
    </source>
</evidence>
<dbReference type="AlphaFoldDB" id="A0A9P8XX21"/>
<reference evidence="1" key="1">
    <citation type="journal article" date="2021" name="Nat. Commun.">
        <title>Genetic determinants of endophytism in the Arabidopsis root mycobiome.</title>
        <authorList>
            <person name="Mesny F."/>
            <person name="Miyauchi S."/>
            <person name="Thiergart T."/>
            <person name="Pickel B."/>
            <person name="Atanasova L."/>
            <person name="Karlsson M."/>
            <person name="Huettel B."/>
            <person name="Barry K.W."/>
            <person name="Haridas S."/>
            <person name="Chen C."/>
            <person name="Bauer D."/>
            <person name="Andreopoulos W."/>
            <person name="Pangilinan J."/>
            <person name="LaButti K."/>
            <person name="Riley R."/>
            <person name="Lipzen A."/>
            <person name="Clum A."/>
            <person name="Drula E."/>
            <person name="Henrissat B."/>
            <person name="Kohler A."/>
            <person name="Grigoriev I.V."/>
            <person name="Martin F.M."/>
            <person name="Hacquard S."/>
        </authorList>
    </citation>
    <scope>NUCLEOTIDE SEQUENCE</scope>
    <source>
        <strain evidence="1">MPI-CAGE-CH-0230</strain>
    </source>
</reference>
<dbReference type="Proteomes" id="UP000756346">
    <property type="component" value="Unassembled WGS sequence"/>
</dbReference>
<organism evidence="1 2">
    <name type="scientific">Microdochium trichocladiopsis</name>
    <dbReference type="NCBI Taxonomy" id="1682393"/>
    <lineage>
        <taxon>Eukaryota</taxon>
        <taxon>Fungi</taxon>
        <taxon>Dikarya</taxon>
        <taxon>Ascomycota</taxon>
        <taxon>Pezizomycotina</taxon>
        <taxon>Sordariomycetes</taxon>
        <taxon>Xylariomycetidae</taxon>
        <taxon>Xylariales</taxon>
        <taxon>Microdochiaceae</taxon>
        <taxon>Microdochium</taxon>
    </lineage>
</organism>
<gene>
    <name evidence="1" type="ORF">B0I36DRAFT_331356</name>
</gene>
<evidence type="ECO:0000313" key="1">
    <source>
        <dbReference type="EMBL" id="KAH7024408.1"/>
    </source>
</evidence>
<name>A0A9P8XX21_9PEZI</name>
<dbReference type="EMBL" id="JAGTJQ010000009">
    <property type="protein sequence ID" value="KAH7024408.1"/>
    <property type="molecule type" value="Genomic_DNA"/>
</dbReference>
<proteinExistence type="predicted"/>
<accession>A0A9P8XX21</accession>
<dbReference type="RefSeq" id="XP_046007956.1">
    <property type="nucleotide sequence ID" value="XM_046154971.1"/>
</dbReference>
<sequence>MVLIRALFSASTSTRGCKAFVLVEGAADARVMRATRAARGEDVTCILVSAAEGAGVDSPQGRLKCARCAP</sequence>
<dbReference type="GeneID" id="70184517"/>
<protein>
    <submittedName>
        <fullName evidence="1">Uncharacterized protein</fullName>
    </submittedName>
</protein>
<comment type="caution">
    <text evidence="1">The sequence shown here is derived from an EMBL/GenBank/DDBJ whole genome shotgun (WGS) entry which is preliminary data.</text>
</comment>